<dbReference type="GO" id="GO:0005886">
    <property type="term" value="C:plasma membrane"/>
    <property type="evidence" value="ECO:0007669"/>
    <property type="project" value="UniProtKB-SubCell"/>
</dbReference>
<dbReference type="InterPro" id="IPR034294">
    <property type="entry name" value="Aquaporin_transptr"/>
</dbReference>
<evidence type="ECO:0000256" key="1">
    <source>
        <dbReference type="ARBA" id="ARBA00004651"/>
    </source>
</evidence>
<dbReference type="Gene3D" id="1.20.1080.10">
    <property type="entry name" value="Glycerol uptake facilitator protein"/>
    <property type="match status" value="1"/>
</dbReference>
<accession>A0A1B0D8R3</accession>
<dbReference type="PANTHER" id="PTHR19139">
    <property type="entry name" value="AQUAPORIN TRANSPORTER"/>
    <property type="match status" value="1"/>
</dbReference>
<keyword evidence="9" id="KW-1185">Reference proteome</keyword>
<evidence type="ECO:0000256" key="3">
    <source>
        <dbReference type="ARBA" id="ARBA00022448"/>
    </source>
</evidence>
<sequence length="65" mass="6792">MMNEVVLGHVSGSHINPAVTVGFVVSGQMPVVRAILYILVQCLGAVAGTAGLKLRLMEGGKTRDE</sequence>
<dbReference type="Proteomes" id="UP000092462">
    <property type="component" value="Unassembled WGS sequence"/>
</dbReference>
<dbReference type="VEuPathDB" id="VectorBase:PPAI003936"/>
<proteinExistence type="inferred from homology"/>
<evidence type="ECO:0000256" key="2">
    <source>
        <dbReference type="ARBA" id="ARBA00006175"/>
    </source>
</evidence>
<keyword evidence="6" id="KW-1133">Transmembrane helix</keyword>
<keyword evidence="3" id="KW-0813">Transport</keyword>
<protein>
    <recommendedName>
        <fullName evidence="10">Aquaporin</fullName>
    </recommendedName>
</protein>
<dbReference type="InterPro" id="IPR022357">
    <property type="entry name" value="MIP_CS"/>
</dbReference>
<dbReference type="Pfam" id="PF00230">
    <property type="entry name" value="MIP"/>
    <property type="match status" value="1"/>
</dbReference>
<dbReference type="EnsemblMetazoa" id="PPAI003936-RA">
    <property type="protein sequence ID" value="PPAI003936-PA"/>
    <property type="gene ID" value="PPAI003936"/>
</dbReference>
<evidence type="ECO:0000256" key="4">
    <source>
        <dbReference type="ARBA" id="ARBA00022475"/>
    </source>
</evidence>
<keyword evidence="7" id="KW-0472">Membrane</keyword>
<organism evidence="8 9">
    <name type="scientific">Phlebotomus papatasi</name>
    <name type="common">Sandfly</name>
    <dbReference type="NCBI Taxonomy" id="29031"/>
    <lineage>
        <taxon>Eukaryota</taxon>
        <taxon>Metazoa</taxon>
        <taxon>Ecdysozoa</taxon>
        <taxon>Arthropoda</taxon>
        <taxon>Hexapoda</taxon>
        <taxon>Insecta</taxon>
        <taxon>Pterygota</taxon>
        <taxon>Neoptera</taxon>
        <taxon>Endopterygota</taxon>
        <taxon>Diptera</taxon>
        <taxon>Nematocera</taxon>
        <taxon>Psychodoidea</taxon>
        <taxon>Psychodidae</taxon>
        <taxon>Phlebotomus</taxon>
        <taxon>Phlebotomus</taxon>
    </lineage>
</organism>
<evidence type="ECO:0000313" key="8">
    <source>
        <dbReference type="EnsemblMetazoa" id="PPAI003936-PA"/>
    </source>
</evidence>
<dbReference type="VEuPathDB" id="VectorBase:PPAPM1_002362"/>
<comment type="similarity">
    <text evidence="2">Belongs to the MIP/aquaporin (TC 1.A.8) family.</text>
</comment>
<dbReference type="InterPro" id="IPR000425">
    <property type="entry name" value="MIP"/>
</dbReference>
<reference evidence="8" key="1">
    <citation type="submission" date="2022-08" db="UniProtKB">
        <authorList>
            <consortium name="EnsemblMetazoa"/>
        </authorList>
    </citation>
    <scope>IDENTIFICATION</scope>
    <source>
        <strain evidence="8">Israel</strain>
    </source>
</reference>
<dbReference type="AlphaFoldDB" id="A0A1B0D8R3"/>
<evidence type="ECO:0000256" key="6">
    <source>
        <dbReference type="ARBA" id="ARBA00022989"/>
    </source>
</evidence>
<comment type="subcellular location">
    <subcellularLocation>
        <location evidence="1">Cell membrane</location>
        <topology evidence="1">Multi-pass membrane protein</topology>
    </subcellularLocation>
</comment>
<evidence type="ECO:0000256" key="5">
    <source>
        <dbReference type="ARBA" id="ARBA00022692"/>
    </source>
</evidence>
<dbReference type="PANTHER" id="PTHR19139:SF199">
    <property type="entry name" value="MIP17260P"/>
    <property type="match status" value="1"/>
</dbReference>
<keyword evidence="5" id="KW-0812">Transmembrane</keyword>
<evidence type="ECO:0000256" key="7">
    <source>
        <dbReference type="ARBA" id="ARBA00023136"/>
    </source>
</evidence>
<dbReference type="EMBL" id="AJVK01012718">
    <property type="status" value="NOT_ANNOTATED_CDS"/>
    <property type="molecule type" value="Genomic_DNA"/>
</dbReference>
<keyword evidence="4" id="KW-1003">Cell membrane</keyword>
<evidence type="ECO:0008006" key="10">
    <source>
        <dbReference type="Google" id="ProtNLM"/>
    </source>
</evidence>
<dbReference type="GO" id="GO:0015267">
    <property type="term" value="F:channel activity"/>
    <property type="evidence" value="ECO:0007669"/>
    <property type="project" value="InterPro"/>
</dbReference>
<evidence type="ECO:0000313" key="9">
    <source>
        <dbReference type="Proteomes" id="UP000092462"/>
    </source>
</evidence>
<dbReference type="InterPro" id="IPR023271">
    <property type="entry name" value="Aquaporin-like"/>
</dbReference>
<dbReference type="PROSITE" id="PS00221">
    <property type="entry name" value="MIP"/>
    <property type="match status" value="1"/>
</dbReference>
<dbReference type="SUPFAM" id="SSF81338">
    <property type="entry name" value="Aquaporin-like"/>
    <property type="match status" value="1"/>
</dbReference>
<name>A0A1B0D8R3_PHLPP</name>